<dbReference type="GO" id="GO:0020037">
    <property type="term" value="F:heme binding"/>
    <property type="evidence" value="ECO:0007669"/>
    <property type="project" value="InterPro"/>
</dbReference>
<dbReference type="OrthoDB" id="1470350at2759"/>
<dbReference type="InterPro" id="IPR036396">
    <property type="entry name" value="Cyt_P450_sf"/>
</dbReference>
<comment type="cofactor">
    <cofactor evidence="1">
        <name>heme</name>
        <dbReference type="ChEBI" id="CHEBI:30413"/>
    </cofactor>
</comment>
<keyword evidence="1" id="KW-0408">Iron</keyword>
<name>A0A6A5VDF0_9PLEO</name>
<dbReference type="PANTHER" id="PTHR24305:SF226">
    <property type="entry name" value="CYTOCHROME P450 MONOOXYGENASE"/>
    <property type="match status" value="1"/>
</dbReference>
<evidence type="ECO:0000313" key="2">
    <source>
        <dbReference type="EMBL" id="KAF1975523.1"/>
    </source>
</evidence>
<dbReference type="InterPro" id="IPR002401">
    <property type="entry name" value="Cyt_P450_E_grp-I"/>
</dbReference>
<dbReference type="PRINTS" id="PR00463">
    <property type="entry name" value="EP450I"/>
</dbReference>
<evidence type="ECO:0000313" key="3">
    <source>
        <dbReference type="Proteomes" id="UP000800036"/>
    </source>
</evidence>
<sequence>MLCTCSQYCSTSVAVIVSRSGRHSTCDNLNKSKFYGTWVRHENDYNTLNTTDVEIHAKKRRLSNLAFTDQTVKSAEPFMAEHITKSPAISLILWLKPRGLNSMIDAVTPSAVKSYYEFVAQNVNQRWEQHQRGKKVVRRDISHYLCSAIDPDTRKPAFTKESVLGEANLLIIAGTDTSATALCSFFFFFFYICKHPAVYKKVVSEIRTSFNSVDEIRSGPKLASCTYVRACIDEAMRMCPSEPSEFERVVRLGGTIIDGVFYPEGIVVGSPNWAWNYSQEQYGDPHTYRPERWLVTEDNPLEKVNEMKRVFLPFIKGPGNCRLDCRIAPGTSLGEGSPELEWGRNQDEYQLDDAYIALKTGPMIQFKKREE</sequence>
<dbReference type="Proteomes" id="UP000800036">
    <property type="component" value="Unassembled WGS sequence"/>
</dbReference>
<gene>
    <name evidence="2" type="ORF">BU23DRAFT_579141</name>
</gene>
<dbReference type="PANTHER" id="PTHR24305">
    <property type="entry name" value="CYTOCHROME P450"/>
    <property type="match status" value="1"/>
</dbReference>
<dbReference type="GO" id="GO:0004497">
    <property type="term" value="F:monooxygenase activity"/>
    <property type="evidence" value="ECO:0007669"/>
    <property type="project" value="InterPro"/>
</dbReference>
<reference evidence="2" key="1">
    <citation type="journal article" date="2020" name="Stud. Mycol.">
        <title>101 Dothideomycetes genomes: a test case for predicting lifestyles and emergence of pathogens.</title>
        <authorList>
            <person name="Haridas S."/>
            <person name="Albert R."/>
            <person name="Binder M."/>
            <person name="Bloem J."/>
            <person name="Labutti K."/>
            <person name="Salamov A."/>
            <person name="Andreopoulos B."/>
            <person name="Baker S."/>
            <person name="Barry K."/>
            <person name="Bills G."/>
            <person name="Bluhm B."/>
            <person name="Cannon C."/>
            <person name="Castanera R."/>
            <person name="Culley D."/>
            <person name="Daum C."/>
            <person name="Ezra D."/>
            <person name="Gonzalez J."/>
            <person name="Henrissat B."/>
            <person name="Kuo A."/>
            <person name="Liang C."/>
            <person name="Lipzen A."/>
            <person name="Lutzoni F."/>
            <person name="Magnuson J."/>
            <person name="Mondo S."/>
            <person name="Nolan M."/>
            <person name="Ohm R."/>
            <person name="Pangilinan J."/>
            <person name="Park H.-J."/>
            <person name="Ramirez L."/>
            <person name="Alfaro M."/>
            <person name="Sun H."/>
            <person name="Tritt A."/>
            <person name="Yoshinaga Y."/>
            <person name="Zwiers L.-H."/>
            <person name="Turgeon B."/>
            <person name="Goodwin S."/>
            <person name="Spatafora J."/>
            <person name="Crous P."/>
            <person name="Grigoriev I."/>
        </authorList>
    </citation>
    <scope>NUCLEOTIDE SEQUENCE</scope>
    <source>
        <strain evidence="2">CBS 107.79</strain>
    </source>
</reference>
<dbReference type="InterPro" id="IPR050121">
    <property type="entry name" value="Cytochrome_P450_monoxygenase"/>
</dbReference>
<dbReference type="Gene3D" id="1.10.630.10">
    <property type="entry name" value="Cytochrome P450"/>
    <property type="match status" value="1"/>
</dbReference>
<keyword evidence="1" id="KW-0479">Metal-binding</keyword>
<dbReference type="InterPro" id="IPR001128">
    <property type="entry name" value="Cyt_P450"/>
</dbReference>
<accession>A0A6A5VDF0</accession>
<protein>
    <submittedName>
        <fullName evidence="2">Cytochrome P450</fullName>
    </submittedName>
</protein>
<dbReference type="GO" id="GO:0005506">
    <property type="term" value="F:iron ion binding"/>
    <property type="evidence" value="ECO:0007669"/>
    <property type="project" value="InterPro"/>
</dbReference>
<evidence type="ECO:0000256" key="1">
    <source>
        <dbReference type="PIRSR" id="PIRSR602401-1"/>
    </source>
</evidence>
<feature type="binding site" description="axial binding residue" evidence="1">
    <location>
        <position position="321"/>
    </location>
    <ligand>
        <name>heme</name>
        <dbReference type="ChEBI" id="CHEBI:30413"/>
    </ligand>
    <ligandPart>
        <name>Fe</name>
        <dbReference type="ChEBI" id="CHEBI:18248"/>
    </ligandPart>
</feature>
<dbReference type="GO" id="GO:0016705">
    <property type="term" value="F:oxidoreductase activity, acting on paired donors, with incorporation or reduction of molecular oxygen"/>
    <property type="evidence" value="ECO:0007669"/>
    <property type="project" value="InterPro"/>
</dbReference>
<organism evidence="2 3">
    <name type="scientific">Bimuria novae-zelandiae CBS 107.79</name>
    <dbReference type="NCBI Taxonomy" id="1447943"/>
    <lineage>
        <taxon>Eukaryota</taxon>
        <taxon>Fungi</taxon>
        <taxon>Dikarya</taxon>
        <taxon>Ascomycota</taxon>
        <taxon>Pezizomycotina</taxon>
        <taxon>Dothideomycetes</taxon>
        <taxon>Pleosporomycetidae</taxon>
        <taxon>Pleosporales</taxon>
        <taxon>Massarineae</taxon>
        <taxon>Didymosphaeriaceae</taxon>
        <taxon>Bimuria</taxon>
    </lineage>
</organism>
<dbReference type="AlphaFoldDB" id="A0A6A5VDF0"/>
<proteinExistence type="predicted"/>
<keyword evidence="3" id="KW-1185">Reference proteome</keyword>
<dbReference type="EMBL" id="ML976670">
    <property type="protein sequence ID" value="KAF1975523.1"/>
    <property type="molecule type" value="Genomic_DNA"/>
</dbReference>
<keyword evidence="1" id="KW-0349">Heme</keyword>
<dbReference type="SUPFAM" id="SSF48264">
    <property type="entry name" value="Cytochrome P450"/>
    <property type="match status" value="1"/>
</dbReference>
<dbReference type="Pfam" id="PF00067">
    <property type="entry name" value="p450"/>
    <property type="match status" value="1"/>
</dbReference>